<proteinExistence type="evidence at transcript level"/>
<sequence>MAFWQSITRKRREGSSIFHNMWRRSWNPWRNGPLCFLHGLFTGC</sequence>
<name>A9NQC8_PICSI</name>
<reference evidence="1" key="1">
    <citation type="journal article" date="2008" name="BMC Genomics">
        <title>A conifer genomics resource of 200,000 spruce (Picea spp.) ESTs and 6,464 high-quality, sequence-finished full-length cDNAs for Sitka spruce (Picea sitchensis).</title>
        <authorList>
            <person name="Ralph S.G."/>
            <person name="Chun H.J."/>
            <person name="Kolosova N."/>
            <person name="Cooper D."/>
            <person name="Oddy C."/>
            <person name="Ritland C.E."/>
            <person name="Kirkpatrick R."/>
            <person name="Moore R."/>
            <person name="Barber S."/>
            <person name="Holt R.A."/>
            <person name="Jones S.J."/>
            <person name="Marra M.A."/>
            <person name="Douglas C.J."/>
            <person name="Ritland K."/>
            <person name="Bohlmann J."/>
        </authorList>
    </citation>
    <scope>NUCLEOTIDE SEQUENCE</scope>
    <source>
        <tissue evidence="1">Green portion of the leader tissue</tissue>
    </source>
</reference>
<accession>A9NQC8</accession>
<dbReference type="EMBL" id="EF083493">
    <property type="protein sequence ID" value="ABK22839.1"/>
    <property type="molecule type" value="mRNA"/>
</dbReference>
<evidence type="ECO:0000313" key="1">
    <source>
        <dbReference type="EMBL" id="ABK22839.1"/>
    </source>
</evidence>
<dbReference type="AlphaFoldDB" id="A9NQC8"/>
<protein>
    <submittedName>
        <fullName evidence="1">Uncharacterized protein</fullName>
    </submittedName>
</protein>
<organism evidence="1">
    <name type="scientific">Picea sitchensis</name>
    <name type="common">Sitka spruce</name>
    <name type="synonym">Pinus sitchensis</name>
    <dbReference type="NCBI Taxonomy" id="3332"/>
    <lineage>
        <taxon>Eukaryota</taxon>
        <taxon>Viridiplantae</taxon>
        <taxon>Streptophyta</taxon>
        <taxon>Embryophyta</taxon>
        <taxon>Tracheophyta</taxon>
        <taxon>Spermatophyta</taxon>
        <taxon>Pinopsida</taxon>
        <taxon>Pinidae</taxon>
        <taxon>Conifers I</taxon>
        <taxon>Pinales</taxon>
        <taxon>Pinaceae</taxon>
        <taxon>Picea</taxon>
    </lineage>
</organism>